<evidence type="ECO:0000313" key="3">
    <source>
        <dbReference type="Proteomes" id="UP000266441"/>
    </source>
</evidence>
<accession>A0A399CWH6</accession>
<dbReference type="Proteomes" id="UP000266441">
    <property type="component" value="Unassembled WGS sequence"/>
</dbReference>
<keyword evidence="1" id="KW-0175">Coiled coil</keyword>
<dbReference type="OrthoDB" id="1122420at2"/>
<name>A0A399CWH6_9BACT</name>
<comment type="caution">
    <text evidence="2">The sequence shown here is derived from an EMBL/GenBank/DDBJ whole genome shotgun (WGS) entry which is preliminary data.</text>
</comment>
<dbReference type="AlphaFoldDB" id="A0A399CWH6"/>
<feature type="coiled-coil region" evidence="1">
    <location>
        <begin position="143"/>
        <end position="170"/>
    </location>
</feature>
<evidence type="ECO:0000313" key="2">
    <source>
        <dbReference type="EMBL" id="RIH64085.1"/>
    </source>
</evidence>
<evidence type="ECO:0000256" key="1">
    <source>
        <dbReference type="SAM" id="Coils"/>
    </source>
</evidence>
<proteinExistence type="predicted"/>
<organism evidence="2 3">
    <name type="scientific">Mariniphaga sediminis</name>
    <dbReference type="NCBI Taxonomy" id="1628158"/>
    <lineage>
        <taxon>Bacteria</taxon>
        <taxon>Pseudomonadati</taxon>
        <taxon>Bacteroidota</taxon>
        <taxon>Bacteroidia</taxon>
        <taxon>Marinilabiliales</taxon>
        <taxon>Prolixibacteraceae</taxon>
        <taxon>Mariniphaga</taxon>
    </lineage>
</organism>
<reference evidence="2 3" key="1">
    <citation type="journal article" date="2015" name="Int. J. Syst. Evol. Microbiol.">
        <title>Mariniphaga sediminis sp. nov., isolated from coastal sediment.</title>
        <authorList>
            <person name="Wang F.Q."/>
            <person name="Shen Q.Y."/>
            <person name="Chen G.J."/>
            <person name="Du Z.J."/>
        </authorList>
    </citation>
    <scope>NUCLEOTIDE SEQUENCE [LARGE SCALE GENOMIC DNA]</scope>
    <source>
        <strain evidence="2 3">SY21</strain>
    </source>
</reference>
<protein>
    <submittedName>
        <fullName evidence="2">Uncharacterized protein</fullName>
    </submittedName>
</protein>
<dbReference type="RefSeq" id="WP_119350917.1">
    <property type="nucleotide sequence ID" value="NZ_QWET01000013.1"/>
</dbReference>
<dbReference type="EMBL" id="QWET01000013">
    <property type="protein sequence ID" value="RIH64085.1"/>
    <property type="molecule type" value="Genomic_DNA"/>
</dbReference>
<keyword evidence="3" id="KW-1185">Reference proteome</keyword>
<dbReference type="InterPro" id="IPR046228">
    <property type="entry name" value="DUF6261"/>
</dbReference>
<dbReference type="Pfam" id="PF19775">
    <property type="entry name" value="DUF6261"/>
    <property type="match status" value="1"/>
</dbReference>
<gene>
    <name evidence="2" type="ORF">D1164_16090</name>
</gene>
<sequence>MKRLMTNSCMKEVDTVATRICKVYEKTGIKNDIYLDDMITGLREKRTLLSKAIKYAKSKFYLKEKVEMRNYYLRSLIYLAQGYSRHPDPTVKLAAQKIENVINRYGLSVTGESYPTKPSLFNSMLADLVQSDMQDAVLSLSGCIELIASLHAAQEELEQAQIDYEKEKSQERIDAKVTDLKEEVTNIINNQLVVYLNAMMLVDEATYSDFGHIVAEIIEDNNEAEKKRQKEPEFAE</sequence>